<protein>
    <submittedName>
        <fullName evidence="1">Uncharacterized protein</fullName>
    </submittedName>
</protein>
<comment type="caution">
    <text evidence="1">The sequence shown here is derived from an EMBL/GenBank/DDBJ whole genome shotgun (WGS) entry which is preliminary data.</text>
</comment>
<dbReference type="EMBL" id="CAUYUJ010018124">
    <property type="protein sequence ID" value="CAK0880848.1"/>
    <property type="molecule type" value="Genomic_DNA"/>
</dbReference>
<dbReference type="Proteomes" id="UP001189429">
    <property type="component" value="Unassembled WGS sequence"/>
</dbReference>
<accession>A0ABN9W713</accession>
<keyword evidence="2" id="KW-1185">Reference proteome</keyword>
<evidence type="ECO:0000313" key="2">
    <source>
        <dbReference type="Proteomes" id="UP001189429"/>
    </source>
</evidence>
<evidence type="ECO:0000313" key="1">
    <source>
        <dbReference type="EMBL" id="CAK0880848.1"/>
    </source>
</evidence>
<organism evidence="1 2">
    <name type="scientific">Prorocentrum cordatum</name>
    <dbReference type="NCBI Taxonomy" id="2364126"/>
    <lineage>
        <taxon>Eukaryota</taxon>
        <taxon>Sar</taxon>
        <taxon>Alveolata</taxon>
        <taxon>Dinophyceae</taxon>
        <taxon>Prorocentrales</taxon>
        <taxon>Prorocentraceae</taxon>
        <taxon>Prorocentrum</taxon>
    </lineage>
</organism>
<gene>
    <name evidence="1" type="ORF">PCOR1329_LOCUS63871</name>
</gene>
<proteinExistence type="predicted"/>
<reference evidence="1" key="1">
    <citation type="submission" date="2023-10" db="EMBL/GenBank/DDBJ databases">
        <authorList>
            <person name="Chen Y."/>
            <person name="Shah S."/>
            <person name="Dougan E. K."/>
            <person name="Thang M."/>
            <person name="Chan C."/>
        </authorList>
    </citation>
    <scope>NUCLEOTIDE SEQUENCE [LARGE SCALE GENOMIC DNA]</scope>
</reference>
<sequence>MRGPLLPDIPVGFRRATQSCCPGEKNVGEIIAWLLNSFLNDQYSSVASAHHGDSARSTGPRRFLVQLRVLQLSEPRLGAPPLAVDPPARARADPAVGVRRLKQIIAEKWPDGGPRHFRRGCEAIRFQAMLINVLARSLAQASDCACRNLARNVTAAQVFSSSSSFWEGVPMSALAAVGPDRTSGFARLPKGPTAAALQGHLVLEPNLFNRSVISARSRSISAPGYYCRSSSFICFT</sequence>
<name>A0ABN9W713_9DINO</name>